<organism evidence="2">
    <name type="scientific">marine sediment metagenome</name>
    <dbReference type="NCBI Taxonomy" id="412755"/>
    <lineage>
        <taxon>unclassified sequences</taxon>
        <taxon>metagenomes</taxon>
        <taxon>ecological metagenomes</taxon>
    </lineage>
</organism>
<evidence type="ECO:0000313" key="2">
    <source>
        <dbReference type="EMBL" id="GAG52557.1"/>
    </source>
</evidence>
<name>X0Z1X7_9ZZZZ</name>
<sequence length="146" mass="16658">MLKDAKNREEERLRKKKERYKGKDVRDLSAPCPDSVRGMSGGEARVQRTENINNPPISPLGDRIMESWNSHMPSKIRSLGKGRVDAIKRNLKLDSLWSAKYFKAAPMFPSVDDTSWPGGKFTFDFTLRMRTKEGEFSPVVDRVLNG</sequence>
<feature type="region of interest" description="Disordered" evidence="1">
    <location>
        <begin position="1"/>
        <end position="43"/>
    </location>
</feature>
<proteinExistence type="predicted"/>
<gene>
    <name evidence="2" type="ORF">S01H1_77738</name>
</gene>
<dbReference type="EMBL" id="BARS01052267">
    <property type="protein sequence ID" value="GAG52557.1"/>
    <property type="molecule type" value="Genomic_DNA"/>
</dbReference>
<reference evidence="2" key="1">
    <citation type="journal article" date="2014" name="Front. Microbiol.">
        <title>High frequency of phylogenetically diverse reductive dehalogenase-homologous genes in deep subseafloor sedimentary metagenomes.</title>
        <authorList>
            <person name="Kawai M."/>
            <person name="Futagami T."/>
            <person name="Toyoda A."/>
            <person name="Takaki Y."/>
            <person name="Nishi S."/>
            <person name="Hori S."/>
            <person name="Arai W."/>
            <person name="Tsubouchi T."/>
            <person name="Morono Y."/>
            <person name="Uchiyama I."/>
            <person name="Ito T."/>
            <person name="Fujiyama A."/>
            <person name="Inagaki F."/>
            <person name="Takami H."/>
        </authorList>
    </citation>
    <scope>NUCLEOTIDE SEQUENCE</scope>
    <source>
        <strain evidence="2">Expedition CK06-06</strain>
    </source>
</reference>
<evidence type="ECO:0000256" key="1">
    <source>
        <dbReference type="SAM" id="MobiDB-lite"/>
    </source>
</evidence>
<accession>X0Z1X7</accession>
<protein>
    <submittedName>
        <fullName evidence="2">Uncharacterized protein</fullName>
    </submittedName>
</protein>
<feature type="non-terminal residue" evidence="2">
    <location>
        <position position="146"/>
    </location>
</feature>
<comment type="caution">
    <text evidence="2">The sequence shown here is derived from an EMBL/GenBank/DDBJ whole genome shotgun (WGS) entry which is preliminary data.</text>
</comment>
<dbReference type="AlphaFoldDB" id="X0Z1X7"/>
<feature type="compositionally biased region" description="Basic and acidic residues" evidence="1">
    <location>
        <begin position="1"/>
        <end position="13"/>
    </location>
</feature>